<feature type="compositionally biased region" description="Polar residues" evidence="1">
    <location>
        <begin position="1"/>
        <end position="21"/>
    </location>
</feature>
<evidence type="ECO:0000313" key="2">
    <source>
        <dbReference type="EMBL" id="VDK60535.1"/>
    </source>
</evidence>
<dbReference type="EMBL" id="UYRT01022369">
    <property type="protein sequence ID" value="VDK60535.1"/>
    <property type="molecule type" value="Genomic_DNA"/>
</dbReference>
<protein>
    <submittedName>
        <fullName evidence="2 4">Uncharacterized protein</fullName>
    </submittedName>
</protein>
<gene>
    <name evidence="2" type="ORF">GPUH_LOCUS8030</name>
</gene>
<reference evidence="2 3" key="2">
    <citation type="submission" date="2018-11" db="EMBL/GenBank/DDBJ databases">
        <authorList>
            <consortium name="Pathogen Informatics"/>
        </authorList>
    </citation>
    <scope>NUCLEOTIDE SEQUENCE [LARGE SCALE GENOMIC DNA]</scope>
</reference>
<dbReference type="WBParaSite" id="GPUH_0000803901-mRNA-1">
    <property type="protein sequence ID" value="GPUH_0000803901-mRNA-1"/>
    <property type="gene ID" value="GPUH_0000803901"/>
</dbReference>
<dbReference type="AlphaFoldDB" id="A0A183DH39"/>
<evidence type="ECO:0000256" key="1">
    <source>
        <dbReference type="SAM" id="MobiDB-lite"/>
    </source>
</evidence>
<keyword evidence="3" id="KW-1185">Reference proteome</keyword>
<organism evidence="4">
    <name type="scientific">Gongylonema pulchrum</name>
    <dbReference type="NCBI Taxonomy" id="637853"/>
    <lineage>
        <taxon>Eukaryota</taxon>
        <taxon>Metazoa</taxon>
        <taxon>Ecdysozoa</taxon>
        <taxon>Nematoda</taxon>
        <taxon>Chromadorea</taxon>
        <taxon>Rhabditida</taxon>
        <taxon>Spirurina</taxon>
        <taxon>Spiruromorpha</taxon>
        <taxon>Spiruroidea</taxon>
        <taxon>Gongylonematidae</taxon>
        <taxon>Gongylonema</taxon>
    </lineage>
</organism>
<dbReference type="Proteomes" id="UP000271098">
    <property type="component" value="Unassembled WGS sequence"/>
</dbReference>
<proteinExistence type="predicted"/>
<name>A0A183DH39_9BILA</name>
<evidence type="ECO:0000313" key="3">
    <source>
        <dbReference type="Proteomes" id="UP000271098"/>
    </source>
</evidence>
<dbReference type="OrthoDB" id="5842652at2759"/>
<sequence length="113" mass="12880">MERGQSSQRSGEWASLTSSASVPAPVHARQILEKHRRSSCKAERVKVTDAEMSDIFRAYHGRLNMVHQDNKQAVFLLVGHYLYRKVALSLMTCVKYEAFYSESKDDEGKEGEK</sequence>
<reference evidence="4" key="1">
    <citation type="submission" date="2016-06" db="UniProtKB">
        <authorList>
            <consortium name="WormBaseParasite"/>
        </authorList>
    </citation>
    <scope>IDENTIFICATION</scope>
</reference>
<accession>A0A183DH39</accession>
<evidence type="ECO:0000313" key="4">
    <source>
        <dbReference type="WBParaSite" id="GPUH_0000803901-mRNA-1"/>
    </source>
</evidence>
<feature type="region of interest" description="Disordered" evidence="1">
    <location>
        <begin position="1"/>
        <end position="25"/>
    </location>
</feature>